<dbReference type="InParanoid" id="F2LUS3"/>
<dbReference type="GO" id="GO:0003677">
    <property type="term" value="F:DNA binding"/>
    <property type="evidence" value="ECO:0007669"/>
    <property type="project" value="UniProtKB-UniRule"/>
</dbReference>
<keyword evidence="4 13" id="KW-0547">Nucleotide-binding</keyword>
<keyword evidence="7 13" id="KW-0067">ATP-binding</keyword>
<dbReference type="Gene3D" id="3.40.50.300">
    <property type="entry name" value="P-loop containing nucleotide triphosphate hydrolases"/>
    <property type="match status" value="3"/>
</dbReference>
<keyword evidence="19" id="KW-1185">Reference proteome</keyword>
<sequence length="660" mass="75949">MGIFKLKSDYEPAGDQPKVIKELVNNLKSGVKYQVLLGVTGSGKTFTIANVIAQIDKPVLVISHNKTLAAQLYNEFSAFFPENAVEYFISYYDYYQPEAYVPRTDTYIAKDSSINDEIDRLKQKTVMSLLTRRDVIVVASVSCIYGAGEKEDYSKLAFYVNVGDKLSRKDILSNFVELLYVRNDINFERGTFRVRGDVIDIYPSYMRNLAIRIELFDDEVDRIVMFDPLTNRVVEERESVAVFPANFFITTKEKKERAIKSIKEELKERIEYFKSRGKLLEAQRIEERTNFDIEMIEQTGTCAGIENYSRHFSKREPGQPPGTLIDYFGNDFLVIIDESHVTLPQLKGMYRGDYSRKKTLVDYGFRLPSALDNRPLKFEELMERWDQVIFVSATPDEFEVNLSNGVVVEQIIRPTGLMEPPVEVKPMDNAVDDLYSEIKAATQKGGKVLITTLTKRMAEDLSEYYNELGLKTKYMHSELNAIERAKIISDLRNDRFDCIIGVNLLREGLDIPEVNLVAILDADKEGFLRSTTSLIQTAGRAARNAESKVIFYANKMTDSMKKAIDEIKRRRKIQAEYNKKHGIEPKTIVKSKDNKMLQMCNLDYMDTLEEFDVGVKPKDIPKRIKQLQKLLKDAVKKMDFESAIKYRDEIEKLKKLDLEV</sequence>
<dbReference type="InterPro" id="IPR004807">
    <property type="entry name" value="UvrB"/>
</dbReference>
<keyword evidence="10 13" id="KW-0742">SOS response</keyword>
<gene>
    <name evidence="13" type="primary">uvrB</name>
    <name evidence="18" type="ordered locus">Hipma_0557</name>
</gene>
<protein>
    <recommendedName>
        <fullName evidence="12 13">UvrABC system protein B</fullName>
        <shortName evidence="13">Protein UvrB</shortName>
    </recommendedName>
    <alternativeName>
        <fullName evidence="13">Excinuclease ABC subunit B</fullName>
    </alternativeName>
</protein>
<dbReference type="EMBL" id="CP002606">
    <property type="protein sequence ID" value="AEA33528.1"/>
    <property type="molecule type" value="Genomic_DNA"/>
</dbReference>
<dbReference type="AlphaFoldDB" id="F2LUS3"/>
<comment type="subcellular location">
    <subcellularLocation>
        <location evidence="1 13 14">Cytoplasm</location>
    </subcellularLocation>
</comment>
<comment type="domain">
    <text evidence="13">The beta-hairpin motif is involved in DNA binding.</text>
</comment>
<dbReference type="GO" id="GO:0016887">
    <property type="term" value="F:ATP hydrolysis activity"/>
    <property type="evidence" value="ECO:0007669"/>
    <property type="project" value="InterPro"/>
</dbReference>
<comment type="subunit">
    <text evidence="11 13 14">Forms a heterotetramer with UvrA during the search for lesions. Interacts with UvrC in an incision complex.</text>
</comment>
<feature type="domain" description="UVR" evidence="15">
    <location>
        <begin position="621"/>
        <end position="656"/>
    </location>
</feature>
<evidence type="ECO:0000256" key="14">
    <source>
        <dbReference type="RuleBase" id="RU003587"/>
    </source>
</evidence>
<dbReference type="FunCoup" id="F2LUS3">
    <property type="interactions" value="164"/>
</dbReference>
<evidence type="ECO:0000259" key="17">
    <source>
        <dbReference type="PROSITE" id="PS51194"/>
    </source>
</evidence>
<dbReference type="SMART" id="SM00490">
    <property type="entry name" value="HELICc"/>
    <property type="match status" value="1"/>
</dbReference>
<comment type="function">
    <text evidence="13">The UvrABC repair system catalyzes the recognition and processing of DNA lesions. A damage recognition complex composed of 2 UvrA and 2 UvrB subunits scans DNA for abnormalities. Upon binding of the UvrA(2)B(2) complex to a putative damaged site, the DNA wraps around one UvrB monomer. DNA wrap is dependent on ATP binding by UvrB and probably causes local melting of the DNA helix, facilitating insertion of UvrB beta-hairpin between the DNA strands. Then UvrB probes one DNA strand for the presence of a lesion. If a lesion is found the UvrA subunits dissociate and the UvrB-DNA preincision complex is formed. This complex is subsequently bound by UvrC and the second UvrB is released. If no lesion is found, the DNA wraps around the other UvrB subunit that will check the other stand for damage.</text>
</comment>
<dbReference type="SUPFAM" id="SSF52540">
    <property type="entry name" value="P-loop containing nucleoside triphosphate hydrolases"/>
    <property type="match status" value="2"/>
</dbReference>
<evidence type="ECO:0000256" key="7">
    <source>
        <dbReference type="ARBA" id="ARBA00022840"/>
    </source>
</evidence>
<dbReference type="InterPro" id="IPR001650">
    <property type="entry name" value="Helicase_C-like"/>
</dbReference>
<dbReference type="InterPro" id="IPR006935">
    <property type="entry name" value="Helicase/UvrB_N"/>
</dbReference>
<dbReference type="Pfam" id="PF04851">
    <property type="entry name" value="ResIII"/>
    <property type="match status" value="1"/>
</dbReference>
<dbReference type="STRING" id="760142.Hipma_0557"/>
<evidence type="ECO:0000256" key="13">
    <source>
        <dbReference type="HAMAP-Rule" id="MF_00204"/>
    </source>
</evidence>
<dbReference type="Gene3D" id="4.10.860.10">
    <property type="entry name" value="UVR domain"/>
    <property type="match status" value="1"/>
</dbReference>
<dbReference type="KEGG" id="hmr:Hipma_0557"/>
<dbReference type="NCBIfam" id="TIGR00631">
    <property type="entry name" value="uvrb"/>
    <property type="match status" value="1"/>
</dbReference>
<evidence type="ECO:0000256" key="6">
    <source>
        <dbReference type="ARBA" id="ARBA00022769"/>
    </source>
</evidence>
<evidence type="ECO:0000313" key="18">
    <source>
        <dbReference type="EMBL" id="AEA33528.1"/>
    </source>
</evidence>
<dbReference type="Pfam" id="PF12344">
    <property type="entry name" value="UvrB"/>
    <property type="match status" value="1"/>
</dbReference>
<dbReference type="Pfam" id="PF02151">
    <property type="entry name" value="UVR"/>
    <property type="match status" value="1"/>
</dbReference>
<dbReference type="Pfam" id="PF00271">
    <property type="entry name" value="Helicase_C"/>
    <property type="match status" value="1"/>
</dbReference>
<evidence type="ECO:0000313" key="19">
    <source>
        <dbReference type="Proteomes" id="UP000008139"/>
    </source>
</evidence>
<dbReference type="HAMAP" id="MF_00204">
    <property type="entry name" value="UvrB"/>
    <property type="match status" value="1"/>
</dbReference>
<evidence type="ECO:0000256" key="4">
    <source>
        <dbReference type="ARBA" id="ARBA00022741"/>
    </source>
</evidence>
<evidence type="ECO:0000259" key="16">
    <source>
        <dbReference type="PROSITE" id="PS51192"/>
    </source>
</evidence>
<dbReference type="PROSITE" id="PS51194">
    <property type="entry name" value="HELICASE_CTER"/>
    <property type="match status" value="1"/>
</dbReference>
<proteinExistence type="inferred from homology"/>
<reference evidence="19" key="2">
    <citation type="submission" date="2011-03" db="EMBL/GenBank/DDBJ databases">
        <title>The complete genome of Hippea maritima DSM 10411.</title>
        <authorList>
            <consortium name="US DOE Joint Genome Institute (JGI-PGF)"/>
            <person name="Lucas S."/>
            <person name="Copeland A."/>
            <person name="Lapidus A."/>
            <person name="Bruce D."/>
            <person name="Goodwin L."/>
            <person name="Pitluck S."/>
            <person name="Peters L."/>
            <person name="Kyrpides N."/>
            <person name="Mavromatis K."/>
            <person name="Pagani I."/>
            <person name="Ivanova N."/>
            <person name="Mikhailova N."/>
            <person name="Lu M."/>
            <person name="Detter J.C."/>
            <person name="Tapia R."/>
            <person name="Han C."/>
            <person name="Land M."/>
            <person name="Hauser L."/>
            <person name="Markowitz V."/>
            <person name="Cheng J.-F."/>
            <person name="Hugenholtz P."/>
            <person name="Woyke T."/>
            <person name="Wu D."/>
            <person name="Spring S."/>
            <person name="Schroeder M."/>
            <person name="Brambilla E."/>
            <person name="Klenk H.-P."/>
            <person name="Eisen J.A."/>
        </authorList>
    </citation>
    <scope>NUCLEOTIDE SEQUENCE [LARGE SCALE GENOMIC DNA]</scope>
    <source>
        <strain evidence="19">ATCC 700847 / DSM 10411 / MH2</strain>
    </source>
</reference>
<dbReference type="GO" id="GO:0009381">
    <property type="term" value="F:excinuclease ABC activity"/>
    <property type="evidence" value="ECO:0007669"/>
    <property type="project" value="UniProtKB-UniRule"/>
</dbReference>
<evidence type="ECO:0000256" key="12">
    <source>
        <dbReference type="ARBA" id="ARBA00029504"/>
    </source>
</evidence>
<dbReference type="RefSeq" id="WP_013681569.1">
    <property type="nucleotide sequence ID" value="NC_015318.1"/>
</dbReference>
<dbReference type="InterPro" id="IPR001943">
    <property type="entry name" value="UVR_dom"/>
</dbReference>
<evidence type="ECO:0000256" key="10">
    <source>
        <dbReference type="ARBA" id="ARBA00023236"/>
    </source>
</evidence>
<organism evidence="18 19">
    <name type="scientific">Hippea maritima (strain ATCC 700847 / DSM 10411 / MH2)</name>
    <dbReference type="NCBI Taxonomy" id="760142"/>
    <lineage>
        <taxon>Bacteria</taxon>
        <taxon>Pseudomonadati</taxon>
        <taxon>Campylobacterota</taxon>
        <taxon>Desulfurellia</taxon>
        <taxon>Desulfurellales</taxon>
        <taxon>Hippeaceae</taxon>
        <taxon>Hippea</taxon>
    </lineage>
</organism>
<dbReference type="Proteomes" id="UP000008139">
    <property type="component" value="Chromosome"/>
</dbReference>
<comment type="similarity">
    <text evidence="2 13 14">Belongs to the UvrB family.</text>
</comment>
<dbReference type="InterPro" id="IPR041471">
    <property type="entry name" value="UvrB_inter"/>
</dbReference>
<dbReference type="SMART" id="SM00487">
    <property type="entry name" value="DEXDc"/>
    <property type="match status" value="1"/>
</dbReference>
<dbReference type="GO" id="GO:0009432">
    <property type="term" value="P:SOS response"/>
    <property type="evidence" value="ECO:0007669"/>
    <property type="project" value="UniProtKB-UniRule"/>
</dbReference>
<dbReference type="PROSITE" id="PS50151">
    <property type="entry name" value="UVR"/>
    <property type="match status" value="1"/>
</dbReference>
<dbReference type="GO" id="GO:0009380">
    <property type="term" value="C:excinuclease repair complex"/>
    <property type="evidence" value="ECO:0007669"/>
    <property type="project" value="InterPro"/>
</dbReference>
<name>F2LUS3_HIPMA</name>
<dbReference type="NCBIfam" id="NF003673">
    <property type="entry name" value="PRK05298.1"/>
    <property type="match status" value="1"/>
</dbReference>
<dbReference type="eggNOG" id="COG0556">
    <property type="taxonomic scope" value="Bacteria"/>
</dbReference>
<dbReference type="InterPro" id="IPR036876">
    <property type="entry name" value="UVR_dom_sf"/>
</dbReference>
<dbReference type="PANTHER" id="PTHR24029">
    <property type="entry name" value="UVRABC SYSTEM PROTEIN B"/>
    <property type="match status" value="1"/>
</dbReference>
<evidence type="ECO:0000256" key="8">
    <source>
        <dbReference type="ARBA" id="ARBA00022881"/>
    </source>
</evidence>
<dbReference type="InterPro" id="IPR014001">
    <property type="entry name" value="Helicase_ATP-bd"/>
</dbReference>
<dbReference type="CDD" id="cd17916">
    <property type="entry name" value="DEXHc_UvrB"/>
    <property type="match status" value="1"/>
</dbReference>
<keyword evidence="6 13" id="KW-0228">DNA excision</keyword>
<dbReference type="OrthoDB" id="9806651at2"/>
<dbReference type="PROSITE" id="PS51192">
    <property type="entry name" value="HELICASE_ATP_BIND_1"/>
    <property type="match status" value="1"/>
</dbReference>
<evidence type="ECO:0000256" key="3">
    <source>
        <dbReference type="ARBA" id="ARBA00022490"/>
    </source>
</evidence>
<dbReference type="GO" id="GO:0005524">
    <property type="term" value="F:ATP binding"/>
    <property type="evidence" value="ECO:0007669"/>
    <property type="project" value="UniProtKB-UniRule"/>
</dbReference>
<evidence type="ECO:0000256" key="9">
    <source>
        <dbReference type="ARBA" id="ARBA00023204"/>
    </source>
</evidence>
<dbReference type="Pfam" id="PF17757">
    <property type="entry name" value="UvrB_inter"/>
    <property type="match status" value="1"/>
</dbReference>
<dbReference type="InterPro" id="IPR027417">
    <property type="entry name" value="P-loop_NTPase"/>
</dbReference>
<keyword evidence="9 13" id="KW-0234">DNA repair</keyword>
<accession>F2LUS3</accession>
<evidence type="ECO:0000256" key="1">
    <source>
        <dbReference type="ARBA" id="ARBA00004496"/>
    </source>
</evidence>
<keyword evidence="5 13" id="KW-0227">DNA damage</keyword>
<dbReference type="PANTHER" id="PTHR24029:SF0">
    <property type="entry name" value="UVRABC SYSTEM PROTEIN B"/>
    <property type="match status" value="1"/>
</dbReference>
<dbReference type="CDD" id="cd18790">
    <property type="entry name" value="SF2_C_UvrB"/>
    <property type="match status" value="1"/>
</dbReference>
<evidence type="ECO:0000256" key="2">
    <source>
        <dbReference type="ARBA" id="ARBA00008533"/>
    </source>
</evidence>
<feature type="domain" description="Helicase ATP-binding" evidence="16">
    <location>
        <begin position="25"/>
        <end position="158"/>
    </location>
</feature>
<feature type="short sequence motif" description="Beta-hairpin" evidence="13">
    <location>
        <begin position="91"/>
        <end position="114"/>
    </location>
</feature>
<dbReference type="SUPFAM" id="SSF46600">
    <property type="entry name" value="C-terminal UvrC-binding domain of UvrB"/>
    <property type="match status" value="1"/>
</dbReference>
<evidence type="ECO:0000256" key="5">
    <source>
        <dbReference type="ARBA" id="ARBA00022763"/>
    </source>
</evidence>
<dbReference type="GO" id="GO:0005737">
    <property type="term" value="C:cytoplasm"/>
    <property type="evidence" value="ECO:0007669"/>
    <property type="project" value="UniProtKB-SubCell"/>
</dbReference>
<feature type="binding site" evidence="13">
    <location>
        <begin position="38"/>
        <end position="45"/>
    </location>
    <ligand>
        <name>ATP</name>
        <dbReference type="ChEBI" id="CHEBI:30616"/>
    </ligand>
</feature>
<feature type="domain" description="Helicase C-terminal" evidence="17">
    <location>
        <begin position="430"/>
        <end position="596"/>
    </location>
</feature>
<dbReference type="Gene3D" id="6.10.140.240">
    <property type="match status" value="1"/>
</dbReference>
<evidence type="ECO:0000256" key="11">
    <source>
        <dbReference type="ARBA" id="ARBA00026033"/>
    </source>
</evidence>
<keyword evidence="3 13" id="KW-0963">Cytoplasm</keyword>
<dbReference type="GO" id="GO:0006289">
    <property type="term" value="P:nucleotide-excision repair"/>
    <property type="evidence" value="ECO:0007669"/>
    <property type="project" value="UniProtKB-UniRule"/>
</dbReference>
<keyword evidence="8 13" id="KW-0267">Excision nuclease</keyword>
<reference evidence="18 19" key="1">
    <citation type="journal article" date="2011" name="Stand. Genomic Sci.">
        <title>Complete genome sequence of the thermophilic sulfur-reducer Hippea maritima type strain (MH(2)).</title>
        <authorList>
            <person name="Huntemann M."/>
            <person name="Lu M."/>
            <person name="Nolan M."/>
            <person name="Lapidus A."/>
            <person name="Lucas S."/>
            <person name="Hammon N."/>
            <person name="Deshpande S."/>
            <person name="Cheng J.F."/>
            <person name="Tapia R."/>
            <person name="Han C."/>
            <person name="Goodwin L."/>
            <person name="Pitluck S."/>
            <person name="Liolios K."/>
            <person name="Pagani I."/>
            <person name="Ivanova N."/>
            <person name="Ovchinikova G."/>
            <person name="Pati A."/>
            <person name="Chen A."/>
            <person name="Palaniappan K."/>
            <person name="Land M."/>
            <person name="Hauser L."/>
            <person name="Jeffries C.D."/>
            <person name="Detter J.C."/>
            <person name="Brambilla E.M."/>
            <person name="Rohde M."/>
            <person name="Spring S."/>
            <person name="Goker M."/>
            <person name="Woyke T."/>
            <person name="Bristow J."/>
            <person name="Eisen J.A."/>
            <person name="Markowitz V."/>
            <person name="Hugenholtz P."/>
            <person name="Kyrpides N.C."/>
            <person name="Klenk H.P."/>
            <person name="Mavromatis K."/>
        </authorList>
    </citation>
    <scope>NUCLEOTIDE SEQUENCE [LARGE SCALE GENOMIC DNA]</scope>
    <source>
        <strain evidence="19">ATCC 700847 / DSM 10411 / MH2</strain>
    </source>
</reference>
<dbReference type="HOGENOM" id="CLU_009621_2_1_7"/>
<dbReference type="InterPro" id="IPR024759">
    <property type="entry name" value="UvrB_YAD/RRR_dom"/>
</dbReference>
<evidence type="ECO:0000259" key="15">
    <source>
        <dbReference type="PROSITE" id="PS50151"/>
    </source>
</evidence>